<dbReference type="InterPro" id="IPR008271">
    <property type="entry name" value="Ser/Thr_kinase_AS"/>
</dbReference>
<dbReference type="Pfam" id="PF00069">
    <property type="entry name" value="Pkinase"/>
    <property type="match status" value="1"/>
</dbReference>
<sequence>MGCGASFLAVGRPHVDGREYSTAIANLRVGSSMCSDEPVAVGQLKVFQQQDFKDIKKLYTVGKIIGKGQFGTCRIVTAKATGAKYACKSISKRRLCSQGDVVDVRREVQIMHHLAGHPNIVTIKDVFEDRSYVHMVEELCTGGELFDSIIERGHYSERDAAAAFRCIASVVAHCHNMGVMHRDIKPENFLLSSRSPDATIKATDFGLSVFFSEGQVFREVVGSAFYVAPEVLRKRYDKRADVWSLGVLLYIMLCGLPPFYAETERDVFHAILTKEVSFDGGAWSSVSEGAKDVIRKMLDRNLRLRATAAEVLEHDWVREDGTAEEAPLNNEVLVRLQNFAALNKLQQEALKIIATHLPEPEITGLRALFMEMDSDGSGSITVEELRQALRRKGTLIPAEELERIMAQADISGDGVLDYEEFLAATMNLAKLESQENLYMAFKFFDTDDSGYITREELSQALSKTCSAPEIDALLAQADSSGDGRIDYAEFCDLMRGGNKAFALASRSCKQGLMRSHGSEIDLSKLRLESVSALDYATLTNLAQKPSSPSQQQQKQQQQTAQCQPENVTEQLSSVDSSNRSTTGTAATAAAIARLSSPNGLMLPLHATPTPRRLNPSMTMQSAAGLAAGSEGRSRVGGTATGVAGVGLGGEGRSRMATGLTGAMATTAAATELSPAMPAPLPRAHPPLLQPPTLVPQLPKSPLSLSIPAPVGASVLHAASFTCAPGK</sequence>
<organism evidence="16 17">
    <name type="scientific">Volvox reticuliferus</name>
    <dbReference type="NCBI Taxonomy" id="1737510"/>
    <lineage>
        <taxon>Eukaryota</taxon>
        <taxon>Viridiplantae</taxon>
        <taxon>Chlorophyta</taxon>
        <taxon>core chlorophytes</taxon>
        <taxon>Chlorophyceae</taxon>
        <taxon>CS clade</taxon>
        <taxon>Chlamydomonadales</taxon>
        <taxon>Volvocaceae</taxon>
        <taxon>Volvox</taxon>
    </lineage>
</organism>
<evidence type="ECO:0000256" key="4">
    <source>
        <dbReference type="ARBA" id="ARBA00022723"/>
    </source>
</evidence>
<evidence type="ECO:0000256" key="11">
    <source>
        <dbReference type="ARBA" id="ARBA00048679"/>
    </source>
</evidence>
<dbReference type="CDD" id="cd05117">
    <property type="entry name" value="STKc_CAMK"/>
    <property type="match status" value="1"/>
</dbReference>
<evidence type="ECO:0000256" key="13">
    <source>
        <dbReference type="SAM" id="MobiDB-lite"/>
    </source>
</evidence>
<evidence type="ECO:0000256" key="1">
    <source>
        <dbReference type="ARBA" id="ARBA00012513"/>
    </source>
</evidence>
<dbReference type="PROSITE" id="PS00108">
    <property type="entry name" value="PROTEIN_KINASE_ST"/>
    <property type="match status" value="1"/>
</dbReference>
<comment type="similarity">
    <text evidence="9">Belongs to the protein kinase superfamily. Ser/Thr protein kinase family. CDPK subfamily.</text>
</comment>
<feature type="compositionally biased region" description="Polar residues" evidence="13">
    <location>
        <begin position="559"/>
        <end position="580"/>
    </location>
</feature>
<dbReference type="Proteomes" id="UP000747110">
    <property type="component" value="Unassembled WGS sequence"/>
</dbReference>
<keyword evidence="17" id="KW-1185">Reference proteome</keyword>
<dbReference type="SUPFAM" id="SSF47473">
    <property type="entry name" value="EF-hand"/>
    <property type="match status" value="1"/>
</dbReference>
<accession>A0A8J4BV43</accession>
<keyword evidence="3" id="KW-0808">Transferase</keyword>
<keyword evidence="2" id="KW-0723">Serine/threonine-protein kinase</keyword>
<feature type="domain" description="EF-hand" evidence="15">
    <location>
        <begin position="432"/>
        <end position="467"/>
    </location>
</feature>
<evidence type="ECO:0000256" key="3">
    <source>
        <dbReference type="ARBA" id="ARBA00022679"/>
    </source>
</evidence>
<dbReference type="FunFam" id="1.10.510.10:FF:000178">
    <property type="entry name" value="Calcium-dependent protein kinase 5"/>
    <property type="match status" value="1"/>
</dbReference>
<dbReference type="Gene3D" id="1.10.238.10">
    <property type="entry name" value="EF-hand"/>
    <property type="match status" value="1"/>
</dbReference>
<dbReference type="SUPFAM" id="SSF56112">
    <property type="entry name" value="Protein kinase-like (PK-like)"/>
    <property type="match status" value="1"/>
</dbReference>
<proteinExistence type="inferred from homology"/>
<evidence type="ECO:0000259" key="15">
    <source>
        <dbReference type="PROSITE" id="PS50222"/>
    </source>
</evidence>
<evidence type="ECO:0000256" key="6">
    <source>
        <dbReference type="ARBA" id="ARBA00022777"/>
    </source>
</evidence>
<dbReference type="PANTHER" id="PTHR24349">
    <property type="entry name" value="SERINE/THREONINE-PROTEIN KINASE"/>
    <property type="match status" value="1"/>
</dbReference>
<protein>
    <recommendedName>
        <fullName evidence="1">non-specific serine/threonine protein kinase</fullName>
        <ecNumber evidence="1">2.7.11.1</ecNumber>
    </recommendedName>
</protein>
<dbReference type="AlphaFoldDB" id="A0A8J4BV43"/>
<evidence type="ECO:0000256" key="10">
    <source>
        <dbReference type="ARBA" id="ARBA00047899"/>
    </source>
</evidence>
<evidence type="ECO:0000256" key="8">
    <source>
        <dbReference type="ARBA" id="ARBA00022840"/>
    </source>
</evidence>
<reference evidence="16" key="1">
    <citation type="journal article" date="2021" name="Proc. Natl. Acad. Sci. U.S.A.">
        <title>Three genomes in the algal genus Volvox reveal the fate of a haploid sex-determining region after a transition to homothallism.</title>
        <authorList>
            <person name="Yamamoto K."/>
            <person name="Hamaji T."/>
            <person name="Kawai-Toyooka H."/>
            <person name="Matsuzaki R."/>
            <person name="Takahashi F."/>
            <person name="Nishimura Y."/>
            <person name="Kawachi M."/>
            <person name="Noguchi H."/>
            <person name="Minakuchi Y."/>
            <person name="Umen J.G."/>
            <person name="Toyoda A."/>
            <person name="Nozaki H."/>
        </authorList>
    </citation>
    <scope>NUCLEOTIDE SEQUENCE</scope>
    <source>
        <strain evidence="16">NIES-3786</strain>
    </source>
</reference>
<keyword evidence="7" id="KW-0106">Calcium</keyword>
<dbReference type="FunFam" id="3.30.200.20:FF:000004">
    <property type="entry name" value="Calcium-dependent protein kinase 1"/>
    <property type="match status" value="1"/>
</dbReference>
<dbReference type="PROSITE" id="PS50222">
    <property type="entry name" value="EF_HAND_2"/>
    <property type="match status" value="4"/>
</dbReference>
<dbReference type="Gene3D" id="3.30.200.20">
    <property type="entry name" value="Phosphorylase Kinase, domain 1"/>
    <property type="match status" value="1"/>
</dbReference>
<feature type="domain" description="EF-hand" evidence="15">
    <location>
        <begin position="396"/>
        <end position="431"/>
    </location>
</feature>
<dbReference type="SMART" id="SM00054">
    <property type="entry name" value="EFh"/>
    <property type="match status" value="4"/>
</dbReference>
<dbReference type="EC" id="2.7.11.1" evidence="1"/>
<feature type="binding site" evidence="12">
    <location>
        <position position="88"/>
    </location>
    <ligand>
        <name>ATP</name>
        <dbReference type="ChEBI" id="CHEBI:30616"/>
    </ligand>
</feature>
<dbReference type="GO" id="GO:0004674">
    <property type="term" value="F:protein serine/threonine kinase activity"/>
    <property type="evidence" value="ECO:0007669"/>
    <property type="project" value="UniProtKB-KW"/>
</dbReference>
<dbReference type="OrthoDB" id="40902at2759"/>
<feature type="compositionally biased region" description="Low complexity" evidence="13">
    <location>
        <begin position="543"/>
        <end position="558"/>
    </location>
</feature>
<evidence type="ECO:0000256" key="2">
    <source>
        <dbReference type="ARBA" id="ARBA00022527"/>
    </source>
</evidence>
<keyword evidence="8 12" id="KW-0067">ATP-binding</keyword>
<dbReference type="PROSITE" id="PS00107">
    <property type="entry name" value="PROTEIN_KINASE_ATP"/>
    <property type="match status" value="1"/>
</dbReference>
<dbReference type="InterPro" id="IPR018247">
    <property type="entry name" value="EF_Hand_1_Ca_BS"/>
</dbReference>
<comment type="caution">
    <text evidence="16">The sequence shown here is derived from an EMBL/GenBank/DDBJ whole genome shotgun (WGS) entry which is preliminary data.</text>
</comment>
<feature type="domain" description="EF-hand" evidence="15">
    <location>
        <begin position="469"/>
        <end position="500"/>
    </location>
</feature>
<dbReference type="InterPro" id="IPR017441">
    <property type="entry name" value="Protein_kinase_ATP_BS"/>
</dbReference>
<dbReference type="Pfam" id="PF13499">
    <property type="entry name" value="EF-hand_7"/>
    <property type="match status" value="2"/>
</dbReference>
<dbReference type="InterPro" id="IPR011009">
    <property type="entry name" value="Kinase-like_dom_sf"/>
</dbReference>
<feature type="region of interest" description="Disordered" evidence="13">
    <location>
        <begin position="542"/>
        <end position="585"/>
    </location>
</feature>
<dbReference type="Gene3D" id="1.10.510.10">
    <property type="entry name" value="Transferase(Phosphotransferase) domain 1"/>
    <property type="match status" value="1"/>
</dbReference>
<dbReference type="InterPro" id="IPR011992">
    <property type="entry name" value="EF-hand-dom_pair"/>
</dbReference>
<dbReference type="FunFam" id="1.10.238.10:FF:000001">
    <property type="entry name" value="Calmodulin 1"/>
    <property type="match status" value="1"/>
</dbReference>
<evidence type="ECO:0000256" key="12">
    <source>
        <dbReference type="PROSITE-ProRule" id="PRU10141"/>
    </source>
</evidence>
<feature type="domain" description="EF-hand" evidence="15">
    <location>
        <begin position="360"/>
        <end position="395"/>
    </location>
</feature>
<keyword evidence="4" id="KW-0479">Metal-binding</keyword>
<dbReference type="GO" id="GO:0005509">
    <property type="term" value="F:calcium ion binding"/>
    <property type="evidence" value="ECO:0007669"/>
    <property type="project" value="InterPro"/>
</dbReference>
<comment type="catalytic activity">
    <reaction evidence="10">
        <text>L-threonyl-[protein] + ATP = O-phospho-L-threonyl-[protein] + ADP + H(+)</text>
        <dbReference type="Rhea" id="RHEA:46608"/>
        <dbReference type="Rhea" id="RHEA-COMP:11060"/>
        <dbReference type="Rhea" id="RHEA-COMP:11605"/>
        <dbReference type="ChEBI" id="CHEBI:15378"/>
        <dbReference type="ChEBI" id="CHEBI:30013"/>
        <dbReference type="ChEBI" id="CHEBI:30616"/>
        <dbReference type="ChEBI" id="CHEBI:61977"/>
        <dbReference type="ChEBI" id="CHEBI:456216"/>
        <dbReference type="EC" id="2.7.11.1"/>
    </reaction>
</comment>
<dbReference type="CDD" id="cd00051">
    <property type="entry name" value="EFh"/>
    <property type="match status" value="2"/>
</dbReference>
<keyword evidence="6" id="KW-0418">Kinase</keyword>
<dbReference type="PROSITE" id="PS50011">
    <property type="entry name" value="PROTEIN_KINASE_DOM"/>
    <property type="match status" value="1"/>
</dbReference>
<dbReference type="GO" id="GO:0005524">
    <property type="term" value="F:ATP binding"/>
    <property type="evidence" value="ECO:0007669"/>
    <property type="project" value="UniProtKB-UniRule"/>
</dbReference>
<evidence type="ECO:0000313" key="17">
    <source>
        <dbReference type="Proteomes" id="UP000747110"/>
    </source>
</evidence>
<dbReference type="EMBL" id="BNCP01000001">
    <property type="protein sequence ID" value="GIL69418.1"/>
    <property type="molecule type" value="Genomic_DNA"/>
</dbReference>
<gene>
    <name evidence="16" type="ORF">Vretifemale_360</name>
</gene>
<evidence type="ECO:0000256" key="7">
    <source>
        <dbReference type="ARBA" id="ARBA00022837"/>
    </source>
</evidence>
<dbReference type="InterPro" id="IPR050205">
    <property type="entry name" value="CDPK_Ser/Thr_kinases"/>
</dbReference>
<comment type="catalytic activity">
    <reaction evidence="11">
        <text>L-seryl-[protein] + ATP = O-phospho-L-seryl-[protein] + ADP + H(+)</text>
        <dbReference type="Rhea" id="RHEA:17989"/>
        <dbReference type="Rhea" id="RHEA-COMP:9863"/>
        <dbReference type="Rhea" id="RHEA-COMP:11604"/>
        <dbReference type="ChEBI" id="CHEBI:15378"/>
        <dbReference type="ChEBI" id="CHEBI:29999"/>
        <dbReference type="ChEBI" id="CHEBI:30616"/>
        <dbReference type="ChEBI" id="CHEBI:83421"/>
        <dbReference type="ChEBI" id="CHEBI:456216"/>
        <dbReference type="EC" id="2.7.11.1"/>
    </reaction>
</comment>
<evidence type="ECO:0000256" key="9">
    <source>
        <dbReference type="ARBA" id="ARBA00024334"/>
    </source>
</evidence>
<evidence type="ECO:0000256" key="5">
    <source>
        <dbReference type="ARBA" id="ARBA00022741"/>
    </source>
</evidence>
<feature type="domain" description="Protein kinase" evidence="14">
    <location>
        <begin position="59"/>
        <end position="317"/>
    </location>
</feature>
<dbReference type="PROSITE" id="PS00018">
    <property type="entry name" value="EF_HAND_1"/>
    <property type="match status" value="4"/>
</dbReference>
<name>A0A8J4BV43_9CHLO</name>
<keyword evidence="5 12" id="KW-0547">Nucleotide-binding</keyword>
<evidence type="ECO:0000259" key="14">
    <source>
        <dbReference type="PROSITE" id="PS50011"/>
    </source>
</evidence>
<dbReference type="SMART" id="SM00220">
    <property type="entry name" value="S_TKc"/>
    <property type="match status" value="1"/>
</dbReference>
<dbReference type="InterPro" id="IPR000719">
    <property type="entry name" value="Prot_kinase_dom"/>
</dbReference>
<dbReference type="InterPro" id="IPR002048">
    <property type="entry name" value="EF_hand_dom"/>
</dbReference>
<evidence type="ECO:0000313" key="16">
    <source>
        <dbReference type="EMBL" id="GIL69418.1"/>
    </source>
</evidence>